<reference evidence="1 2" key="1">
    <citation type="submission" date="2020-10" db="EMBL/GenBank/DDBJ databases">
        <authorList>
            <person name="Klimov P.B."/>
            <person name="Dyachkov S.M."/>
            <person name="Chetverikov P.E."/>
        </authorList>
    </citation>
    <scope>NUCLEOTIDE SEQUENCE [LARGE SCALE GENOMIC DNA]</scope>
    <source>
        <strain evidence="1">BMOC 18-1129-001#AD2665</strain>
        <tissue evidence="1">Entire mites</tissue>
    </source>
</reference>
<dbReference type="EMBL" id="JAIFTH010000191">
    <property type="protein sequence ID" value="KAG9510257.1"/>
    <property type="molecule type" value="Genomic_DNA"/>
</dbReference>
<evidence type="ECO:0000313" key="2">
    <source>
        <dbReference type="Proteomes" id="UP000825002"/>
    </source>
</evidence>
<accession>A0ABQ7SA23</accession>
<feature type="non-terminal residue" evidence="1">
    <location>
        <position position="391"/>
    </location>
</feature>
<dbReference type="Proteomes" id="UP000825002">
    <property type="component" value="Unassembled WGS sequence"/>
</dbReference>
<comment type="caution">
    <text evidence="1">The sequence shown here is derived from an EMBL/GenBank/DDBJ whole genome shotgun (WGS) entry which is preliminary data.</text>
</comment>
<keyword evidence="2" id="KW-1185">Reference proteome</keyword>
<protein>
    <submittedName>
        <fullName evidence="1">Uncharacterized protein</fullName>
    </submittedName>
</protein>
<evidence type="ECO:0000313" key="1">
    <source>
        <dbReference type="EMBL" id="KAG9510257.1"/>
    </source>
</evidence>
<organism evidence="1 2">
    <name type="scientific">Fragariocoptes setiger</name>
    <dbReference type="NCBI Taxonomy" id="1670756"/>
    <lineage>
        <taxon>Eukaryota</taxon>
        <taxon>Metazoa</taxon>
        <taxon>Ecdysozoa</taxon>
        <taxon>Arthropoda</taxon>
        <taxon>Chelicerata</taxon>
        <taxon>Arachnida</taxon>
        <taxon>Acari</taxon>
        <taxon>Acariformes</taxon>
        <taxon>Trombidiformes</taxon>
        <taxon>Prostigmata</taxon>
        <taxon>Eupodina</taxon>
        <taxon>Eriophyoidea</taxon>
        <taxon>Phytoptidae</taxon>
        <taxon>Fragariocoptes</taxon>
    </lineage>
</organism>
<proteinExistence type="predicted"/>
<gene>
    <name evidence="1" type="ORF">GZH46_01206</name>
</gene>
<sequence>MIRVSKLCNMNDNLRMTLYLFYAILGAPLDTALASDYITWQQFQRRSAQCDPEAELYASSSRNDDSAGRDGYMLVVSQEQQDKLGLLNGLTRACLDGTPDAVLTIPNDQKTILLFKVSSFWILTLPLTDGSQKLSLSNELSTNEHFPSFNGAVSYAFAFHDLRTDDELYRNVILVQRELLFRYKLIEKPKFSANSNQTTMHFSFELIEIASTIRWHMYKEVSDTKLATTIRGTRVLHVAAYAFDLRKIYSPSGLEYKAFIFTNDLYNPIPVSNILIDNNYFHKSIEYDHLNHMASLLNKSYLLFFDSSQWCFVNDRTSALSVELGLLAVAANKFNITNYSRYHDKRNVCKHLSSFCFCRQSHSSLLHAWMIQSMLALLQSSGEILALKIQL</sequence>
<name>A0ABQ7SA23_9ACAR</name>